<evidence type="ECO:0000313" key="3">
    <source>
        <dbReference type="Proteomes" id="UP001596513"/>
    </source>
</evidence>
<dbReference type="InterPro" id="IPR018682">
    <property type="entry name" value="DUF2167_membr"/>
</dbReference>
<protein>
    <submittedName>
        <fullName evidence="2">DUF2167 domain-containing protein</fullName>
    </submittedName>
</protein>
<evidence type="ECO:0000313" key="2">
    <source>
        <dbReference type="EMBL" id="MFC7667744.1"/>
    </source>
</evidence>
<sequence>MKKLLLLVIPLFLHTAAMARPKPVPTAADSALMRMAAYKAFSDSVTNSLHFQQGHIVLPGGIGELTVPKGFRYLDSAQSRRVLTQLWGNPKSETLGMLFPATRGPLDEKAWAYSISYDAMGYVKDDDADDIDYSELLEEMQADTKENNKERESAGFEPFYVLGWAANPYYDKTTHALHWAKSLRFGSNPDTTLNYNVRVLGRKGVLVLNAIGDHSQLPEIKASIPGLLAGVTFARGQQYVDFDADIDEVAAYSIGGLVAGKVLAKVGLFAVVLKFWKLGLLALAGAWAGLKRFLGFGTK</sequence>
<dbReference type="RefSeq" id="WP_380202513.1">
    <property type="nucleotide sequence ID" value="NZ_JBHTEK010000001.1"/>
</dbReference>
<proteinExistence type="predicted"/>
<organism evidence="2 3">
    <name type="scientific">Hymenobacter humi</name>
    <dbReference type="NCBI Taxonomy" id="1411620"/>
    <lineage>
        <taxon>Bacteria</taxon>
        <taxon>Pseudomonadati</taxon>
        <taxon>Bacteroidota</taxon>
        <taxon>Cytophagia</taxon>
        <taxon>Cytophagales</taxon>
        <taxon>Hymenobacteraceae</taxon>
        <taxon>Hymenobacter</taxon>
    </lineage>
</organism>
<feature type="chain" id="PRO_5046322001" evidence="1">
    <location>
        <begin position="20"/>
        <end position="299"/>
    </location>
</feature>
<feature type="signal peptide" evidence="1">
    <location>
        <begin position="1"/>
        <end position="19"/>
    </location>
</feature>
<dbReference type="EMBL" id="JBHTEK010000001">
    <property type="protein sequence ID" value="MFC7667744.1"/>
    <property type="molecule type" value="Genomic_DNA"/>
</dbReference>
<gene>
    <name evidence="2" type="ORF">ACFQT0_10370</name>
</gene>
<name>A0ABW2U4C7_9BACT</name>
<keyword evidence="1" id="KW-0732">Signal</keyword>
<dbReference type="Proteomes" id="UP001596513">
    <property type="component" value="Unassembled WGS sequence"/>
</dbReference>
<dbReference type="Pfam" id="PF09935">
    <property type="entry name" value="DUF2167"/>
    <property type="match status" value="1"/>
</dbReference>
<comment type="caution">
    <text evidence="2">The sequence shown here is derived from an EMBL/GenBank/DDBJ whole genome shotgun (WGS) entry which is preliminary data.</text>
</comment>
<reference evidence="3" key="1">
    <citation type="journal article" date="2019" name="Int. J. Syst. Evol. Microbiol.">
        <title>The Global Catalogue of Microorganisms (GCM) 10K type strain sequencing project: providing services to taxonomists for standard genome sequencing and annotation.</title>
        <authorList>
            <consortium name="The Broad Institute Genomics Platform"/>
            <consortium name="The Broad Institute Genome Sequencing Center for Infectious Disease"/>
            <person name="Wu L."/>
            <person name="Ma J."/>
        </authorList>
    </citation>
    <scope>NUCLEOTIDE SEQUENCE [LARGE SCALE GENOMIC DNA]</scope>
    <source>
        <strain evidence="3">JCM 19635</strain>
    </source>
</reference>
<accession>A0ABW2U4C7</accession>
<keyword evidence="3" id="KW-1185">Reference proteome</keyword>
<evidence type="ECO:0000256" key="1">
    <source>
        <dbReference type="SAM" id="SignalP"/>
    </source>
</evidence>